<name>A0A1H2PXN7_9FIRM</name>
<evidence type="ECO:0000313" key="1">
    <source>
        <dbReference type="EMBL" id="SDV99274.1"/>
    </source>
</evidence>
<dbReference type="InterPro" id="IPR014948">
    <property type="entry name" value="BrxA"/>
</dbReference>
<proteinExistence type="predicted"/>
<dbReference type="EMBL" id="FNNF01000001">
    <property type="protein sequence ID" value="SDV99274.1"/>
    <property type="molecule type" value="Genomic_DNA"/>
</dbReference>
<organism evidence="1 2">
    <name type="scientific">Kandleria vitulina</name>
    <dbReference type="NCBI Taxonomy" id="1630"/>
    <lineage>
        <taxon>Bacteria</taxon>
        <taxon>Bacillati</taxon>
        <taxon>Bacillota</taxon>
        <taxon>Erysipelotrichia</taxon>
        <taxon>Erysipelotrichales</taxon>
        <taxon>Coprobacillaceae</taxon>
        <taxon>Kandleria</taxon>
    </lineage>
</organism>
<sequence>MGDYKGNGGLTREQFLYHETKTVARLMTDESLSDDEIVKRVVEENLFQFPTERMIKNIVNVCLKRLHGLDDMTLVGVIAHSPMEVSKQACLYAMMKQYRLVWDFMITVIGAKFREQDLSYSRMDLNVFFMRLQEQDDEVASWSDATINKIKQVLNKILIENEYIDGPRATKLNPVMICSEVDNAIRADGNDVALPAFNCFY</sequence>
<accession>A0A1H2PXN7</accession>
<reference evidence="1 2" key="1">
    <citation type="submission" date="2016-10" db="EMBL/GenBank/DDBJ databases">
        <authorList>
            <person name="de Groot N.N."/>
        </authorList>
    </citation>
    <scope>NUCLEOTIDE SEQUENCE [LARGE SCALE GENOMIC DNA]</scope>
    <source>
        <strain evidence="1 2">S3b</strain>
    </source>
</reference>
<gene>
    <name evidence="1" type="ORF">SAMN04487759_10158</name>
</gene>
<dbReference type="OrthoDB" id="3078533at2"/>
<dbReference type="RefSeq" id="WP_074685143.1">
    <property type="nucleotide sequence ID" value="NZ_FNNF01000001.1"/>
</dbReference>
<dbReference type="Gene3D" id="1.10.3540.10">
    <property type="entry name" value="uncharacterized protein from magnetospirillum magneticum domain"/>
    <property type="match status" value="1"/>
</dbReference>
<evidence type="ECO:0000313" key="2">
    <source>
        <dbReference type="Proteomes" id="UP000182429"/>
    </source>
</evidence>
<dbReference type="InterPro" id="IPR023137">
    <property type="entry name" value="BrxA_sf"/>
</dbReference>
<dbReference type="Pfam" id="PF08849">
    <property type="entry name" value="BrxA"/>
    <property type="match status" value="1"/>
</dbReference>
<dbReference type="AlphaFoldDB" id="A0A1H2PXN7"/>
<protein>
    <submittedName>
        <fullName evidence="1">Putative inner membrane protein</fullName>
    </submittedName>
</protein>
<dbReference type="Proteomes" id="UP000182429">
    <property type="component" value="Unassembled WGS sequence"/>
</dbReference>